<evidence type="ECO:0000256" key="1">
    <source>
        <dbReference type="ARBA" id="ARBA00001968"/>
    </source>
</evidence>
<evidence type="ECO:0000256" key="2">
    <source>
        <dbReference type="ARBA" id="ARBA00022723"/>
    </source>
</evidence>
<keyword evidence="6" id="KW-1185">Reference proteome</keyword>
<dbReference type="EMBL" id="CAJOBC010009596">
    <property type="protein sequence ID" value="CAF3991798.1"/>
    <property type="molecule type" value="Genomic_DNA"/>
</dbReference>
<comment type="cofactor">
    <cofactor evidence="1">
        <name>a divalent metal cation</name>
        <dbReference type="ChEBI" id="CHEBI:60240"/>
    </cofactor>
</comment>
<dbReference type="InterPro" id="IPR027806">
    <property type="entry name" value="HARBI1_dom"/>
</dbReference>
<dbReference type="Proteomes" id="UP000663829">
    <property type="component" value="Unassembled WGS sequence"/>
</dbReference>
<dbReference type="AlphaFoldDB" id="A0A814YGZ7"/>
<dbReference type="EMBL" id="CAJNOQ010009592">
    <property type="protein sequence ID" value="CAF1229077.1"/>
    <property type="molecule type" value="Genomic_DNA"/>
</dbReference>
<dbReference type="OrthoDB" id="10049726at2759"/>
<evidence type="ECO:0000313" key="6">
    <source>
        <dbReference type="Proteomes" id="UP000663829"/>
    </source>
</evidence>
<evidence type="ECO:0000313" key="4">
    <source>
        <dbReference type="EMBL" id="CAF1229077.1"/>
    </source>
</evidence>
<dbReference type="Proteomes" id="UP000681722">
    <property type="component" value="Unassembled WGS sequence"/>
</dbReference>
<proteinExistence type="predicted"/>
<feature type="domain" description="DDE Tnp4" evidence="3">
    <location>
        <begin position="2"/>
        <end position="137"/>
    </location>
</feature>
<name>A0A814YGZ7_9BILA</name>
<sequence>MVIVSTTGYILTVLGPYLSDFHNNDASILKTIMLTNVDDILRWVGENGIVVVDRGFRDSVGVLEALGLNVAMPSFLNGRRQFDTLEANETRFITKIRWVVESVNDRLKHSKYFNQTIQNSTIPTLQEYLHIVCALINRFRPPMIIPSLANDEVAHLMKPLLNDENFLKQRLDENRYSWTGVDASKMMSFPKLTIEQIRSITLG</sequence>
<gene>
    <name evidence="4" type="ORF">GPM918_LOCUS25077</name>
    <name evidence="5" type="ORF">SRO942_LOCUS25082</name>
</gene>
<reference evidence="4" key="1">
    <citation type="submission" date="2021-02" db="EMBL/GenBank/DDBJ databases">
        <authorList>
            <person name="Nowell W R."/>
        </authorList>
    </citation>
    <scope>NUCLEOTIDE SEQUENCE</scope>
</reference>
<dbReference type="GO" id="GO:0046872">
    <property type="term" value="F:metal ion binding"/>
    <property type="evidence" value="ECO:0007669"/>
    <property type="project" value="UniProtKB-KW"/>
</dbReference>
<evidence type="ECO:0000259" key="3">
    <source>
        <dbReference type="Pfam" id="PF13359"/>
    </source>
</evidence>
<comment type="caution">
    <text evidence="4">The sequence shown here is derived from an EMBL/GenBank/DDBJ whole genome shotgun (WGS) entry which is preliminary data.</text>
</comment>
<evidence type="ECO:0000313" key="5">
    <source>
        <dbReference type="EMBL" id="CAF3991798.1"/>
    </source>
</evidence>
<dbReference type="Pfam" id="PF13359">
    <property type="entry name" value="DDE_Tnp_4"/>
    <property type="match status" value="1"/>
</dbReference>
<accession>A0A814YGZ7</accession>
<protein>
    <recommendedName>
        <fullName evidence="3">DDE Tnp4 domain-containing protein</fullName>
    </recommendedName>
</protein>
<organism evidence="4 6">
    <name type="scientific">Didymodactylos carnosus</name>
    <dbReference type="NCBI Taxonomy" id="1234261"/>
    <lineage>
        <taxon>Eukaryota</taxon>
        <taxon>Metazoa</taxon>
        <taxon>Spiralia</taxon>
        <taxon>Gnathifera</taxon>
        <taxon>Rotifera</taxon>
        <taxon>Eurotatoria</taxon>
        <taxon>Bdelloidea</taxon>
        <taxon>Philodinida</taxon>
        <taxon>Philodinidae</taxon>
        <taxon>Didymodactylos</taxon>
    </lineage>
</organism>
<keyword evidence="2" id="KW-0479">Metal-binding</keyword>